<evidence type="ECO:0000313" key="1">
    <source>
        <dbReference type="EMBL" id="EIT70705.1"/>
    </source>
</evidence>
<comment type="caution">
    <text evidence="1">The sequence shown here is derived from an EMBL/GenBank/DDBJ whole genome shotgun (WGS) entry which is preliminary data.</text>
</comment>
<dbReference type="RefSeq" id="WP_007183798.1">
    <property type="nucleotide sequence ID" value="NZ_AKGD01000001.1"/>
</dbReference>
<proteinExistence type="predicted"/>
<protein>
    <submittedName>
        <fullName evidence="1">Uncharacterized protein</fullName>
    </submittedName>
</protein>
<dbReference type="AlphaFoldDB" id="I8TAG8"/>
<keyword evidence="2" id="KW-1185">Reference proteome</keyword>
<dbReference type="EMBL" id="AKGD01000001">
    <property type="protein sequence ID" value="EIT70705.1"/>
    <property type="molecule type" value="Genomic_DNA"/>
</dbReference>
<accession>I8TAG8</accession>
<name>I8TAG8_9GAMM</name>
<evidence type="ECO:0000313" key="2">
    <source>
        <dbReference type="Proteomes" id="UP000003704"/>
    </source>
</evidence>
<gene>
    <name evidence="1" type="ORF">WQQ_08420</name>
</gene>
<reference evidence="1 2" key="1">
    <citation type="journal article" date="2012" name="J. Bacteriol.">
        <title>Genome Sequence of n-Alkane-Degrading Hydrocarboniphaga effusa Strain AP103T (ATCC BAA-332T).</title>
        <authorList>
            <person name="Chang H.K."/>
            <person name="Zylstra G.J."/>
            <person name="Chae J.C."/>
        </authorList>
    </citation>
    <scope>NUCLEOTIDE SEQUENCE [LARGE SCALE GENOMIC DNA]</scope>
    <source>
        <strain evidence="1 2">AP103</strain>
    </source>
</reference>
<sequence length="96" mass="10273">MTNPPIVTPDDYLSALARHWIEHEIHHRAHRGLVHPGSGGAQAHPGHERLETDASSNAVFGIVQLLENGHPALWLLLVLSVVAAVRLGMKAPSSAA</sequence>
<organism evidence="1 2">
    <name type="scientific">Hydrocarboniphaga effusa AP103</name>
    <dbReference type="NCBI Taxonomy" id="1172194"/>
    <lineage>
        <taxon>Bacteria</taxon>
        <taxon>Pseudomonadati</taxon>
        <taxon>Pseudomonadota</taxon>
        <taxon>Gammaproteobacteria</taxon>
        <taxon>Nevskiales</taxon>
        <taxon>Nevskiaceae</taxon>
        <taxon>Hydrocarboniphaga</taxon>
    </lineage>
</organism>
<dbReference type="Proteomes" id="UP000003704">
    <property type="component" value="Unassembled WGS sequence"/>
</dbReference>